<comment type="caution">
    <text evidence="2">The sequence shown here is derived from an EMBL/GenBank/DDBJ whole genome shotgun (WGS) entry which is preliminary data.</text>
</comment>
<keyword evidence="3" id="KW-1185">Reference proteome</keyword>
<name>A0A7X9NZG8_9BACT</name>
<evidence type="ECO:0000313" key="2">
    <source>
        <dbReference type="EMBL" id="NME66640.1"/>
    </source>
</evidence>
<evidence type="ECO:0000256" key="1">
    <source>
        <dbReference type="SAM" id="Phobius"/>
    </source>
</evidence>
<protein>
    <submittedName>
        <fullName evidence="2">Uncharacterized protein</fullName>
    </submittedName>
</protein>
<dbReference type="Proteomes" id="UP000576082">
    <property type="component" value="Unassembled WGS sequence"/>
</dbReference>
<sequence>MNFRIVIGILLTGIALTLYGVGKPRLSKELDYLEDALENKEGKVFLEGTVSPQNDTIQNFFVLASKEEFTGAGKHRGFKPIQQQLQTLKLQTSSGIQLLEFEEAPFRGEEIAHVLLEEKTSSNAPIQWQGVKQNARLLVLGEQKGETVAVKYSYAGEKENYIQLLEEGVKLLTQICVGLGILGIPLLVWGVVRK</sequence>
<gene>
    <name evidence="2" type="ORF">HHU12_01570</name>
</gene>
<keyword evidence="1" id="KW-0812">Transmembrane</keyword>
<keyword evidence="1" id="KW-0472">Membrane</keyword>
<accession>A0A7X9NZG8</accession>
<dbReference type="EMBL" id="JABANE010000003">
    <property type="protein sequence ID" value="NME66640.1"/>
    <property type="molecule type" value="Genomic_DNA"/>
</dbReference>
<organism evidence="2 3">
    <name type="scientific">Flammeovirga aprica JL-4</name>
    <dbReference type="NCBI Taxonomy" id="694437"/>
    <lineage>
        <taxon>Bacteria</taxon>
        <taxon>Pseudomonadati</taxon>
        <taxon>Bacteroidota</taxon>
        <taxon>Cytophagia</taxon>
        <taxon>Cytophagales</taxon>
        <taxon>Flammeovirgaceae</taxon>
        <taxon>Flammeovirga</taxon>
    </lineage>
</organism>
<reference evidence="2 3" key="1">
    <citation type="submission" date="2020-04" db="EMBL/GenBank/DDBJ databases">
        <title>Flammeovirga sp. SR4, a novel species isolated from seawater.</title>
        <authorList>
            <person name="Wang X."/>
        </authorList>
    </citation>
    <scope>NUCLEOTIDE SEQUENCE [LARGE SCALE GENOMIC DNA]</scope>
    <source>
        <strain evidence="2 3">ATCC 23126</strain>
    </source>
</reference>
<dbReference type="AlphaFoldDB" id="A0A7X9NZG8"/>
<feature type="transmembrane region" description="Helical" evidence="1">
    <location>
        <begin position="171"/>
        <end position="192"/>
    </location>
</feature>
<keyword evidence="1" id="KW-1133">Transmembrane helix</keyword>
<proteinExistence type="predicted"/>
<evidence type="ECO:0000313" key="3">
    <source>
        <dbReference type="Proteomes" id="UP000576082"/>
    </source>
</evidence>
<dbReference type="RefSeq" id="WP_169654387.1">
    <property type="nucleotide sequence ID" value="NZ_JABANE010000003.1"/>
</dbReference>